<dbReference type="EMBL" id="MDSL01000033">
    <property type="protein sequence ID" value="PPT96993.1"/>
    <property type="molecule type" value="Genomic_DNA"/>
</dbReference>
<keyword evidence="3" id="KW-0998">Cell outer membrane</keyword>
<dbReference type="SUPFAM" id="SSF56935">
    <property type="entry name" value="Porins"/>
    <property type="match status" value="1"/>
</dbReference>
<dbReference type="Gene3D" id="2.40.170.20">
    <property type="entry name" value="TonB-dependent receptor, beta-barrel domain"/>
    <property type="match status" value="1"/>
</dbReference>
<keyword evidence="2" id="KW-0472">Membrane</keyword>
<dbReference type="AlphaFoldDB" id="A0A2S6ZW78"/>
<comment type="caution">
    <text evidence="4">The sequence shown here is derived from an EMBL/GenBank/DDBJ whole genome shotgun (WGS) entry which is preliminary data.</text>
</comment>
<accession>A0A2S6ZW78</accession>
<dbReference type="Proteomes" id="UP000238049">
    <property type="component" value="Unassembled WGS sequence"/>
</dbReference>
<feature type="non-terminal residue" evidence="4">
    <location>
        <position position="1"/>
    </location>
</feature>
<gene>
    <name evidence="4" type="ORF">XarbCFBP7409_15150</name>
</gene>
<evidence type="ECO:0000256" key="1">
    <source>
        <dbReference type="ARBA" id="ARBA00004442"/>
    </source>
</evidence>
<dbReference type="InterPro" id="IPR036942">
    <property type="entry name" value="Beta-barrel_TonB_sf"/>
</dbReference>
<evidence type="ECO:0000256" key="2">
    <source>
        <dbReference type="ARBA" id="ARBA00023136"/>
    </source>
</evidence>
<dbReference type="GO" id="GO:0009279">
    <property type="term" value="C:cell outer membrane"/>
    <property type="evidence" value="ECO:0007669"/>
    <property type="project" value="UniProtKB-SubCell"/>
</dbReference>
<evidence type="ECO:0000313" key="4">
    <source>
        <dbReference type="EMBL" id="PPT96993.1"/>
    </source>
</evidence>
<protein>
    <submittedName>
        <fullName evidence="4">Uncharacterized protein</fullName>
    </submittedName>
</protein>
<reference evidence="4 5" key="1">
    <citation type="submission" date="2016-08" db="EMBL/GenBank/DDBJ databases">
        <title>Evolution of the type three secretion system and type three effector repertoires in Xanthomonas.</title>
        <authorList>
            <person name="Merda D."/>
            <person name="Briand M."/>
            <person name="Bosis E."/>
            <person name="Rousseau C."/>
            <person name="Portier P."/>
            <person name="Jacques M.-A."/>
            <person name="Fischer-Le Saux M."/>
        </authorList>
    </citation>
    <scope>NUCLEOTIDE SEQUENCE [LARGE SCALE GENOMIC DNA]</scope>
    <source>
        <strain evidence="4 5">CFBP 7409</strain>
    </source>
</reference>
<dbReference type="PANTHER" id="PTHR47234">
    <property type="match status" value="1"/>
</dbReference>
<proteinExistence type="predicted"/>
<organism evidence="4 5">
    <name type="scientific">Xanthomonas arboricola pv. guizotiae</name>
    <dbReference type="NCBI Taxonomy" id="487867"/>
    <lineage>
        <taxon>Bacteria</taxon>
        <taxon>Pseudomonadati</taxon>
        <taxon>Pseudomonadota</taxon>
        <taxon>Gammaproteobacteria</taxon>
        <taxon>Lysobacterales</taxon>
        <taxon>Lysobacteraceae</taxon>
        <taxon>Xanthomonas</taxon>
    </lineage>
</organism>
<evidence type="ECO:0000256" key="3">
    <source>
        <dbReference type="ARBA" id="ARBA00023237"/>
    </source>
</evidence>
<dbReference type="PANTHER" id="PTHR47234:SF2">
    <property type="entry name" value="TONB-DEPENDENT RECEPTOR"/>
    <property type="match status" value="1"/>
</dbReference>
<comment type="subcellular location">
    <subcellularLocation>
        <location evidence="1">Cell outer membrane</location>
    </subcellularLocation>
</comment>
<sequence length="134" mass="15418">DNPPSQQNGFGGNFRVRSNLSVNWQWDDWSVTWSTRYFSRTKERCFADDRCSLPNFSAPEFQGSIVGMNELGSNTFHDLQVAYVLPWNATVAVGANNIFEHYSAPAYGQPNSGYSYYGGYDIGRFMYMKYQQRF</sequence>
<evidence type="ECO:0000313" key="5">
    <source>
        <dbReference type="Proteomes" id="UP000238049"/>
    </source>
</evidence>
<name>A0A2S6ZW78_9XANT</name>